<dbReference type="PANTHER" id="PTHR11530:SF11">
    <property type="entry name" value="D-ASPARTATE OXIDASE"/>
    <property type="match status" value="1"/>
</dbReference>
<evidence type="ECO:0000256" key="2">
    <source>
        <dbReference type="ARBA" id="ARBA00004253"/>
    </source>
</evidence>
<feature type="binding site" evidence="7">
    <location>
        <position position="248"/>
    </location>
    <ligand>
        <name>D-dopa</name>
        <dbReference type="ChEBI" id="CHEBI:149689"/>
    </ligand>
</feature>
<evidence type="ECO:0000313" key="10">
    <source>
        <dbReference type="Proteomes" id="UP000007879"/>
    </source>
</evidence>
<dbReference type="PANTHER" id="PTHR11530">
    <property type="entry name" value="D-AMINO ACID OXIDASE"/>
    <property type="match status" value="1"/>
</dbReference>
<dbReference type="STRING" id="400682.A0A1X7TJW5"/>
<keyword evidence="4" id="KW-0285">Flavoprotein</keyword>
<dbReference type="Pfam" id="PF01266">
    <property type="entry name" value="DAO"/>
    <property type="match status" value="1"/>
</dbReference>
<dbReference type="KEGG" id="aqu:105314760"/>
<dbReference type="SUPFAM" id="SSF51971">
    <property type="entry name" value="Nucleotide-binding domain"/>
    <property type="match status" value="1"/>
</dbReference>
<dbReference type="InParanoid" id="A0A1X7TJW5"/>
<evidence type="ECO:0000259" key="8">
    <source>
        <dbReference type="Pfam" id="PF01266"/>
    </source>
</evidence>
<comment type="subcellular location">
    <subcellularLocation>
        <location evidence="2">Peroxisome matrix</location>
    </subcellularLocation>
</comment>
<proteinExistence type="inferred from homology"/>
<evidence type="ECO:0000256" key="5">
    <source>
        <dbReference type="ARBA" id="ARBA00022827"/>
    </source>
</evidence>
<accession>A0A1X7TJW5</accession>
<dbReference type="Proteomes" id="UP000007879">
    <property type="component" value="Unassembled WGS sequence"/>
</dbReference>
<keyword evidence="6" id="KW-0560">Oxidoreductase</keyword>
<sequence>MATSGRKVVVIGAGVIGLSVATHLLEKYKEDITVTIIADKFSPNTISSDKSGGWIFPPLSSAKTISPDNPDRVTKWVKGTFEKFSEICHSEECGEAGLSQAYGYLESREINFPFQPQVDLQGLKFSWSKFVQGFQYLSVEEAQKQVFDCHTPLLAFTTFIVPCPVYLPWLLKKFKGLGGVAEERKITNLSELAGSYDIVINCTGLGARELANDEQVYPVRGHIVTVSAPWIKQWVVRRIPDVKGKTAYAFPRVNEVLLGGSFDVNNEDLTVDQDEVDKILERCIKVIPSLAGAEIKATWAGVRPCRNGGIRLEREERQDFVLIHCYGHGGDGVSLSWGCAMEVGELVNETIKSK</sequence>
<evidence type="ECO:0000313" key="9">
    <source>
        <dbReference type="EnsemblMetazoa" id="Aqu2.1.14880_001"/>
    </source>
</evidence>
<feature type="binding site" evidence="7">
    <location>
        <position position="203"/>
    </location>
    <ligand>
        <name>FAD</name>
        <dbReference type="ChEBI" id="CHEBI:57692"/>
    </ligand>
</feature>
<organism evidence="9">
    <name type="scientific">Amphimedon queenslandica</name>
    <name type="common">Sponge</name>
    <dbReference type="NCBI Taxonomy" id="400682"/>
    <lineage>
        <taxon>Eukaryota</taxon>
        <taxon>Metazoa</taxon>
        <taxon>Porifera</taxon>
        <taxon>Demospongiae</taxon>
        <taxon>Heteroscleromorpha</taxon>
        <taxon>Haplosclerida</taxon>
        <taxon>Niphatidae</taxon>
        <taxon>Amphimedon</taxon>
    </lineage>
</organism>
<dbReference type="eggNOG" id="KOG3923">
    <property type="taxonomic scope" value="Eukaryota"/>
</dbReference>
<dbReference type="EnsemblMetazoa" id="Aqu2.1.14880_001">
    <property type="protein sequence ID" value="Aqu2.1.14880_001"/>
    <property type="gene ID" value="Aqu2.1.14880"/>
</dbReference>
<dbReference type="GO" id="GO:0071949">
    <property type="term" value="F:FAD binding"/>
    <property type="evidence" value="ECO:0007669"/>
    <property type="project" value="InterPro"/>
</dbReference>
<evidence type="ECO:0000256" key="1">
    <source>
        <dbReference type="ARBA" id="ARBA00001974"/>
    </source>
</evidence>
<dbReference type="InterPro" id="IPR023209">
    <property type="entry name" value="DAO"/>
</dbReference>
<comment type="cofactor">
    <cofactor evidence="1 7">
        <name>FAD</name>
        <dbReference type="ChEBI" id="CHEBI:57692"/>
    </cofactor>
</comment>
<keyword evidence="10" id="KW-1185">Reference proteome</keyword>
<keyword evidence="5 7" id="KW-0274">FAD</keyword>
<dbReference type="Gene3D" id="3.30.9.10">
    <property type="entry name" value="D-Amino Acid Oxidase, subunit A, domain 2"/>
    <property type="match status" value="1"/>
</dbReference>
<dbReference type="Gene3D" id="3.40.50.720">
    <property type="entry name" value="NAD(P)-binding Rossmann-like Domain"/>
    <property type="match status" value="1"/>
</dbReference>
<dbReference type="OMA" id="VHFQECE"/>
<dbReference type="GO" id="GO:0003884">
    <property type="term" value="F:D-amino-acid oxidase activity"/>
    <property type="evidence" value="ECO:0007669"/>
    <property type="project" value="InterPro"/>
</dbReference>
<dbReference type="EnsemblMetazoa" id="XM_011409115.2">
    <property type="protein sequence ID" value="XP_011407417.1"/>
    <property type="gene ID" value="LOC105314760"/>
</dbReference>
<protein>
    <recommendedName>
        <fullName evidence="8">FAD dependent oxidoreductase domain-containing protein</fullName>
    </recommendedName>
</protein>
<evidence type="ECO:0000256" key="3">
    <source>
        <dbReference type="ARBA" id="ARBA00006730"/>
    </source>
</evidence>
<name>A0A1X7TJW5_AMPQE</name>
<dbReference type="SUPFAM" id="SSF54373">
    <property type="entry name" value="FAD-linked reductases, C-terminal domain"/>
    <property type="match status" value="1"/>
</dbReference>
<dbReference type="AlphaFoldDB" id="A0A1X7TJW5"/>
<reference evidence="9" key="2">
    <citation type="submission" date="2017-05" db="UniProtKB">
        <authorList>
            <consortium name="EnsemblMetazoa"/>
        </authorList>
    </citation>
    <scope>IDENTIFICATION</scope>
</reference>
<evidence type="ECO:0000256" key="4">
    <source>
        <dbReference type="ARBA" id="ARBA00022630"/>
    </source>
</evidence>
<feature type="binding site" evidence="7">
    <location>
        <position position="330"/>
    </location>
    <ligand>
        <name>D-dopa</name>
        <dbReference type="ChEBI" id="CHEBI:149689"/>
    </ligand>
</feature>
<comment type="similarity">
    <text evidence="3">Belongs to the DAMOX/DASOX family.</text>
</comment>
<feature type="domain" description="FAD dependent oxidoreductase" evidence="8">
    <location>
        <begin position="7"/>
        <end position="346"/>
    </location>
</feature>
<dbReference type="OrthoDB" id="2015447at2759"/>
<feature type="binding site" evidence="7">
    <location>
        <position position="303"/>
    </location>
    <ligand>
        <name>D-dopa</name>
        <dbReference type="ChEBI" id="CHEBI:149689"/>
    </ligand>
</feature>
<evidence type="ECO:0000256" key="6">
    <source>
        <dbReference type="ARBA" id="ARBA00023002"/>
    </source>
</evidence>
<reference evidence="10" key="1">
    <citation type="journal article" date="2010" name="Nature">
        <title>The Amphimedon queenslandica genome and the evolution of animal complexity.</title>
        <authorList>
            <person name="Srivastava M."/>
            <person name="Simakov O."/>
            <person name="Chapman J."/>
            <person name="Fahey B."/>
            <person name="Gauthier M.E."/>
            <person name="Mitros T."/>
            <person name="Richards G.S."/>
            <person name="Conaco C."/>
            <person name="Dacre M."/>
            <person name="Hellsten U."/>
            <person name="Larroux C."/>
            <person name="Putnam N.H."/>
            <person name="Stanke M."/>
            <person name="Adamska M."/>
            <person name="Darling A."/>
            <person name="Degnan S.M."/>
            <person name="Oakley T.H."/>
            <person name="Plachetzki D.C."/>
            <person name="Zhai Y."/>
            <person name="Adamski M."/>
            <person name="Calcino A."/>
            <person name="Cummins S.F."/>
            <person name="Goodstein D.M."/>
            <person name="Harris C."/>
            <person name="Jackson D.J."/>
            <person name="Leys S.P."/>
            <person name="Shu S."/>
            <person name="Woodcroft B.J."/>
            <person name="Vervoort M."/>
            <person name="Kosik K.S."/>
            <person name="Manning G."/>
            <person name="Degnan B.M."/>
            <person name="Rokhsar D.S."/>
        </authorList>
    </citation>
    <scope>NUCLEOTIDE SEQUENCE [LARGE SCALE GENOMIC DNA]</scope>
</reference>
<dbReference type="PIRSF" id="PIRSF000189">
    <property type="entry name" value="D-aa_oxidase"/>
    <property type="match status" value="1"/>
</dbReference>
<dbReference type="GO" id="GO:0019478">
    <property type="term" value="P:D-amino acid catabolic process"/>
    <property type="evidence" value="ECO:0007669"/>
    <property type="project" value="TreeGrafter"/>
</dbReference>
<dbReference type="InterPro" id="IPR006076">
    <property type="entry name" value="FAD-dep_OxRdtase"/>
</dbReference>
<dbReference type="GO" id="GO:0005782">
    <property type="term" value="C:peroxisomal matrix"/>
    <property type="evidence" value="ECO:0007669"/>
    <property type="project" value="UniProtKB-SubCell"/>
</dbReference>
<gene>
    <name evidence="9" type="primary">105314760</name>
</gene>
<evidence type="ECO:0000256" key="7">
    <source>
        <dbReference type="PIRSR" id="PIRSR000189-1"/>
    </source>
</evidence>